<evidence type="ECO:0000256" key="1">
    <source>
        <dbReference type="ARBA" id="ARBA00009477"/>
    </source>
</evidence>
<reference evidence="4" key="1">
    <citation type="submission" date="2021-02" db="EMBL/GenBank/DDBJ databases">
        <title>Strain Y2R2, a novel species of the genus Halomonas.</title>
        <authorList>
            <person name="Huang H."/>
        </authorList>
    </citation>
    <scope>NUCLEOTIDE SEQUENCE</scope>
    <source>
        <strain evidence="4">Y2R2</strain>
    </source>
</reference>
<dbReference type="PANTHER" id="PTHR30469:SF15">
    <property type="entry name" value="HLYD FAMILY OF SECRETION PROTEINS"/>
    <property type="match status" value="1"/>
</dbReference>
<evidence type="ECO:0000256" key="2">
    <source>
        <dbReference type="SAM" id="Phobius"/>
    </source>
</evidence>
<dbReference type="Gene3D" id="2.40.30.170">
    <property type="match status" value="1"/>
</dbReference>
<name>A0A5C1NI63_9GAMM</name>
<keyword evidence="2" id="KW-0812">Transmembrane</keyword>
<organism evidence="4 5">
    <name type="scientific">Halomonas binhaiensis</name>
    <dbReference type="NCBI Taxonomy" id="2562282"/>
    <lineage>
        <taxon>Bacteria</taxon>
        <taxon>Pseudomonadati</taxon>
        <taxon>Pseudomonadota</taxon>
        <taxon>Gammaproteobacteria</taxon>
        <taxon>Oceanospirillales</taxon>
        <taxon>Halomonadaceae</taxon>
        <taxon>Halomonas</taxon>
    </lineage>
</organism>
<dbReference type="InterPro" id="IPR058792">
    <property type="entry name" value="Beta-barrel_RND_2"/>
</dbReference>
<dbReference type="NCBIfam" id="TIGR01730">
    <property type="entry name" value="RND_mfp"/>
    <property type="match status" value="1"/>
</dbReference>
<dbReference type="AlphaFoldDB" id="A0A5C1NI63"/>
<evidence type="ECO:0000259" key="3">
    <source>
        <dbReference type="Pfam" id="PF25954"/>
    </source>
</evidence>
<accession>A0A5C1NI63</accession>
<keyword evidence="2" id="KW-1133">Transmembrane helix</keyword>
<keyword evidence="5" id="KW-1185">Reference proteome</keyword>
<evidence type="ECO:0000313" key="4">
    <source>
        <dbReference type="EMBL" id="QEM82550.1"/>
    </source>
</evidence>
<dbReference type="InterPro" id="IPR006143">
    <property type="entry name" value="RND_pump_MFP"/>
</dbReference>
<feature type="domain" description="CusB-like beta-barrel" evidence="3">
    <location>
        <begin position="195"/>
        <end position="265"/>
    </location>
</feature>
<dbReference type="OrthoDB" id="9806939at2"/>
<sequence length="343" mass="38077">MSRVQSSSRQISRVLVLLGLLVIIALAVWWWLRPTPVSTVTPERGDAADVVYATGVVEPDEWAQLAPLARGRIEYLCRCEDQWVEAGTVLVRLDDREAGARLEELEARVKQTDDDLQRMERLARQGSVSRQTLDQARSDALRARALASAQRTLLDHHVLRAPQAGKVLRQDGDIGEIAGPDTALFWVGRQDGLEVVAEVNEEDIPVVEVGQRVLIQSDAFPGQQIQADVERITPKGDPVARTYRVYLRLSDDSPLRIGMTVEANIITRVVKNAQLLPVEAFHQDDVFVVEEGEAHRRTLEVGIRGTERVEVISPLAEDSQIIVPWPAELKDGSKVTITEGDDA</sequence>
<dbReference type="Proteomes" id="UP000324285">
    <property type="component" value="Chromosome"/>
</dbReference>
<dbReference type="KEGG" id="hbh:E4T21_14090"/>
<proteinExistence type="inferred from homology"/>
<dbReference type="GO" id="GO:0015562">
    <property type="term" value="F:efflux transmembrane transporter activity"/>
    <property type="evidence" value="ECO:0007669"/>
    <property type="project" value="TreeGrafter"/>
</dbReference>
<keyword evidence="2" id="KW-0472">Membrane</keyword>
<dbReference type="Gene3D" id="2.40.420.20">
    <property type="match status" value="1"/>
</dbReference>
<gene>
    <name evidence="4" type="ORF">E4T21_14090</name>
</gene>
<comment type="similarity">
    <text evidence="1">Belongs to the membrane fusion protein (MFP) (TC 8.A.1) family.</text>
</comment>
<protein>
    <submittedName>
        <fullName evidence="4">Efflux RND transporter periplasmic adaptor subunit</fullName>
    </submittedName>
</protein>
<dbReference type="EMBL" id="CP038437">
    <property type="protein sequence ID" value="QEM82550.1"/>
    <property type="molecule type" value="Genomic_DNA"/>
</dbReference>
<dbReference type="Gene3D" id="1.10.287.470">
    <property type="entry name" value="Helix hairpin bin"/>
    <property type="match status" value="1"/>
</dbReference>
<evidence type="ECO:0000313" key="5">
    <source>
        <dbReference type="Proteomes" id="UP000324285"/>
    </source>
</evidence>
<dbReference type="Pfam" id="PF25954">
    <property type="entry name" value="Beta-barrel_RND_2"/>
    <property type="match status" value="1"/>
</dbReference>
<dbReference type="RefSeq" id="WP_149285674.1">
    <property type="nucleotide sequence ID" value="NZ_CP038437.2"/>
</dbReference>
<dbReference type="Gene3D" id="2.40.50.100">
    <property type="match status" value="1"/>
</dbReference>
<dbReference type="GO" id="GO:1990281">
    <property type="term" value="C:efflux pump complex"/>
    <property type="evidence" value="ECO:0007669"/>
    <property type="project" value="TreeGrafter"/>
</dbReference>
<dbReference type="SUPFAM" id="SSF111369">
    <property type="entry name" value="HlyD-like secretion proteins"/>
    <property type="match status" value="1"/>
</dbReference>
<feature type="transmembrane region" description="Helical" evidence="2">
    <location>
        <begin position="12"/>
        <end position="32"/>
    </location>
</feature>
<dbReference type="PANTHER" id="PTHR30469">
    <property type="entry name" value="MULTIDRUG RESISTANCE PROTEIN MDTA"/>
    <property type="match status" value="1"/>
</dbReference>